<evidence type="ECO:0000259" key="4">
    <source>
        <dbReference type="PROSITE" id="PS51677"/>
    </source>
</evidence>
<reference evidence="5 6" key="1">
    <citation type="submission" date="2016-11" db="EMBL/GenBank/DDBJ databases">
        <title>Whole Genome Sequencing of Mucilaginibacter polytrichastri RG4-7(T) isolated from the moss sample.</title>
        <authorList>
            <person name="Li Y."/>
        </authorList>
    </citation>
    <scope>NUCLEOTIDE SEQUENCE [LARGE SCALE GENOMIC DNA]</scope>
    <source>
        <strain evidence="5 6">RG4-7</strain>
    </source>
</reference>
<dbReference type="GO" id="GO:0016810">
    <property type="term" value="F:hydrolase activity, acting on carbon-nitrogen (but not peptide) bonds"/>
    <property type="evidence" value="ECO:0007669"/>
    <property type="project" value="InterPro"/>
</dbReference>
<dbReference type="Pfam" id="PF01522">
    <property type="entry name" value="Polysacc_deac_1"/>
    <property type="match status" value="1"/>
</dbReference>
<evidence type="ECO:0000313" key="6">
    <source>
        <dbReference type="Proteomes" id="UP000186720"/>
    </source>
</evidence>
<name>A0A1Q5ZZ56_9SPHI</name>
<dbReference type="GO" id="GO:0005576">
    <property type="term" value="C:extracellular region"/>
    <property type="evidence" value="ECO:0007669"/>
    <property type="project" value="UniProtKB-SubCell"/>
</dbReference>
<feature type="signal peptide" evidence="3">
    <location>
        <begin position="1"/>
        <end position="21"/>
    </location>
</feature>
<dbReference type="PROSITE" id="PS51677">
    <property type="entry name" value="NODB"/>
    <property type="match status" value="1"/>
</dbReference>
<keyword evidence="2 3" id="KW-0732">Signal</keyword>
<dbReference type="EMBL" id="MPPL01000001">
    <property type="protein sequence ID" value="OKS87027.1"/>
    <property type="molecule type" value="Genomic_DNA"/>
</dbReference>
<dbReference type="STRING" id="1302689.RG47T_2486"/>
<evidence type="ECO:0000256" key="1">
    <source>
        <dbReference type="ARBA" id="ARBA00004613"/>
    </source>
</evidence>
<gene>
    <name evidence="5" type="ORF">RG47T_2486</name>
</gene>
<dbReference type="Proteomes" id="UP000186720">
    <property type="component" value="Unassembled WGS sequence"/>
</dbReference>
<dbReference type="OrthoDB" id="9778320at2"/>
<evidence type="ECO:0000256" key="2">
    <source>
        <dbReference type="ARBA" id="ARBA00022729"/>
    </source>
</evidence>
<evidence type="ECO:0000256" key="3">
    <source>
        <dbReference type="SAM" id="SignalP"/>
    </source>
</evidence>
<dbReference type="PANTHER" id="PTHR34216">
    <property type="match status" value="1"/>
</dbReference>
<dbReference type="PANTHER" id="PTHR34216:SF3">
    <property type="entry name" value="POLY-BETA-1,6-N-ACETYL-D-GLUCOSAMINE N-DEACETYLASE"/>
    <property type="match status" value="1"/>
</dbReference>
<accession>A0A1Q5ZZ56</accession>
<keyword evidence="6" id="KW-1185">Reference proteome</keyword>
<dbReference type="GO" id="GO:0005975">
    <property type="term" value="P:carbohydrate metabolic process"/>
    <property type="evidence" value="ECO:0007669"/>
    <property type="project" value="InterPro"/>
</dbReference>
<feature type="domain" description="NodB homology" evidence="4">
    <location>
        <begin position="121"/>
        <end position="280"/>
    </location>
</feature>
<organism evidence="5 6">
    <name type="scientific">Mucilaginibacter polytrichastri</name>
    <dbReference type="NCBI Taxonomy" id="1302689"/>
    <lineage>
        <taxon>Bacteria</taxon>
        <taxon>Pseudomonadati</taxon>
        <taxon>Bacteroidota</taxon>
        <taxon>Sphingobacteriia</taxon>
        <taxon>Sphingobacteriales</taxon>
        <taxon>Sphingobacteriaceae</taxon>
        <taxon>Mucilaginibacter</taxon>
    </lineage>
</organism>
<dbReference type="AlphaFoldDB" id="A0A1Q5ZZ56"/>
<comment type="subcellular location">
    <subcellularLocation>
        <location evidence="1">Secreted</location>
    </subcellularLocation>
</comment>
<protein>
    <recommendedName>
        <fullName evidence="4">NodB homology domain-containing protein</fullName>
    </recommendedName>
</protein>
<dbReference type="InterPro" id="IPR051398">
    <property type="entry name" value="Polysacch_Deacetylase"/>
</dbReference>
<feature type="chain" id="PRO_5010319471" description="NodB homology domain-containing protein" evidence="3">
    <location>
        <begin position="22"/>
        <end position="280"/>
    </location>
</feature>
<dbReference type="InterPro" id="IPR011330">
    <property type="entry name" value="Glyco_hydro/deAcase_b/a-brl"/>
</dbReference>
<proteinExistence type="predicted"/>
<dbReference type="InterPro" id="IPR002509">
    <property type="entry name" value="NODB_dom"/>
</dbReference>
<dbReference type="CDD" id="cd10918">
    <property type="entry name" value="CE4_NodB_like_5s_6s"/>
    <property type="match status" value="1"/>
</dbReference>
<dbReference type="Gene3D" id="3.20.20.370">
    <property type="entry name" value="Glycoside hydrolase/deacetylase"/>
    <property type="match status" value="1"/>
</dbReference>
<dbReference type="SUPFAM" id="SSF88713">
    <property type="entry name" value="Glycoside hydrolase/deacetylase"/>
    <property type="match status" value="1"/>
</dbReference>
<dbReference type="RefSeq" id="WP_074489693.1">
    <property type="nucleotide sequence ID" value="NZ_FPAM01000005.1"/>
</dbReference>
<evidence type="ECO:0000313" key="5">
    <source>
        <dbReference type="EMBL" id="OKS87027.1"/>
    </source>
</evidence>
<comment type="caution">
    <text evidence="5">The sequence shown here is derived from an EMBL/GenBank/DDBJ whole genome shotgun (WGS) entry which is preliminary data.</text>
</comment>
<dbReference type="PROSITE" id="PS51257">
    <property type="entry name" value="PROKAR_LIPOPROTEIN"/>
    <property type="match status" value="1"/>
</dbReference>
<sequence length="280" mass="31482">MSKLLSTILPLCLLAAASCQSKPVEKATTTKTSTETSVSKLVTSGPVASASVIMGRKQVPVLCYHQIRDWRPTDSKTAKDYIIPIAAFKEHMKMLADSGYHTILPDQLYAYLANGGSLPSKPIVLTFDDTDLDQFTIARPEMKKYGFKGVFFIMTVSLGRPHYMSKEQVKQLSDEGNVIGSHTWDHHNFKKFAGKDWETQIDKPTKKLVEITGKPIKYFAYPFGLWNEQGLPELHKRGFIMAFQLADKRGANDPLMTVRRILDSGYWSTKTLSNSIKHSF</sequence>